<comment type="similarity">
    <text evidence="1">Belongs to the Cu-Zn superoxide dismutase family.</text>
</comment>
<feature type="signal peptide" evidence="2">
    <location>
        <begin position="1"/>
        <end position="22"/>
    </location>
</feature>
<evidence type="ECO:0000256" key="2">
    <source>
        <dbReference type="SAM" id="SignalP"/>
    </source>
</evidence>
<evidence type="ECO:0000313" key="4">
    <source>
        <dbReference type="Proteomes" id="UP001519332"/>
    </source>
</evidence>
<accession>A0ABS4TJ22</accession>
<feature type="chain" id="PRO_5047368853" evidence="2">
    <location>
        <begin position="23"/>
        <end position="185"/>
    </location>
</feature>
<name>A0ABS4TJ22_9PSEU</name>
<dbReference type="Gene3D" id="2.60.40.200">
    <property type="entry name" value="Superoxide dismutase, copper/zinc binding domain"/>
    <property type="match status" value="1"/>
</dbReference>
<keyword evidence="3" id="KW-0560">Oxidoreductase</keyword>
<proteinExistence type="inferred from homology"/>
<reference evidence="3 4" key="1">
    <citation type="submission" date="2021-03" db="EMBL/GenBank/DDBJ databases">
        <title>Sequencing the genomes of 1000 actinobacteria strains.</title>
        <authorList>
            <person name="Klenk H.-P."/>
        </authorList>
    </citation>
    <scope>NUCLEOTIDE SEQUENCE [LARGE SCALE GENOMIC DNA]</scope>
    <source>
        <strain evidence="3 4">DSM 46670</strain>
    </source>
</reference>
<dbReference type="EMBL" id="JAGINW010000001">
    <property type="protein sequence ID" value="MBP2324405.1"/>
    <property type="molecule type" value="Genomic_DNA"/>
</dbReference>
<dbReference type="Proteomes" id="UP001519332">
    <property type="component" value="Unassembled WGS sequence"/>
</dbReference>
<comment type="caution">
    <text evidence="3">The sequence shown here is derived from an EMBL/GenBank/DDBJ whole genome shotgun (WGS) entry which is preliminary data.</text>
</comment>
<keyword evidence="2" id="KW-0732">Signal</keyword>
<dbReference type="EC" id="1.15.1.1" evidence="3"/>
<dbReference type="InterPro" id="IPR036423">
    <property type="entry name" value="SOD-like_Cu/Zn_dom_sf"/>
</dbReference>
<dbReference type="SUPFAM" id="SSF49329">
    <property type="entry name" value="Cu,Zn superoxide dismutase-like"/>
    <property type="match status" value="1"/>
</dbReference>
<protein>
    <submittedName>
        <fullName evidence="3">Cu-Zn family superoxide dismutase</fullName>
        <ecNumber evidence="3">1.15.1.1</ecNumber>
    </submittedName>
</protein>
<dbReference type="GO" id="GO:0004784">
    <property type="term" value="F:superoxide dismutase activity"/>
    <property type="evidence" value="ECO:0007669"/>
    <property type="project" value="UniProtKB-EC"/>
</dbReference>
<organism evidence="3 4">
    <name type="scientific">Kibdelosporangium banguiense</name>
    <dbReference type="NCBI Taxonomy" id="1365924"/>
    <lineage>
        <taxon>Bacteria</taxon>
        <taxon>Bacillati</taxon>
        <taxon>Actinomycetota</taxon>
        <taxon>Actinomycetes</taxon>
        <taxon>Pseudonocardiales</taxon>
        <taxon>Pseudonocardiaceae</taxon>
        <taxon>Kibdelosporangium</taxon>
    </lineage>
</organism>
<evidence type="ECO:0000256" key="1">
    <source>
        <dbReference type="ARBA" id="ARBA00010457"/>
    </source>
</evidence>
<dbReference type="RefSeq" id="WP_209641740.1">
    <property type="nucleotide sequence ID" value="NZ_JAGINW010000001.1"/>
</dbReference>
<sequence length="185" mass="19395">MRYLSLAALALAGVLHGEAASADTPTLRLTTASSRIQSYKPGATGVTYDQKLAPAGAQLSVFAFSSSRSTTVVLNTRGLLPKREYGAHVHVSPCGQAPTDAGPHFQNKKDPIQPSVNPAYANPRNEIWLDFTTDRQGAGAAMATVPWGFNNRDASSIVIHATHTHTVPGQAGAAGARLACLTADF</sequence>
<evidence type="ECO:0000313" key="3">
    <source>
        <dbReference type="EMBL" id="MBP2324405.1"/>
    </source>
</evidence>
<keyword evidence="4" id="KW-1185">Reference proteome</keyword>
<gene>
    <name evidence="3" type="ORF">JOF56_004790</name>
</gene>